<evidence type="ECO:0000256" key="5">
    <source>
        <dbReference type="PROSITE-ProRule" id="PRU00449"/>
    </source>
</evidence>
<name>A0A830HJ77_9CHLO</name>
<dbReference type="Gene3D" id="4.10.1110.10">
    <property type="entry name" value="AN1-like Zinc finger"/>
    <property type="match status" value="1"/>
</dbReference>
<evidence type="ECO:0000256" key="6">
    <source>
        <dbReference type="SAM" id="MobiDB-lite"/>
    </source>
</evidence>
<evidence type="ECO:0000256" key="4">
    <source>
        <dbReference type="ARBA" id="ARBA00022833"/>
    </source>
</evidence>
<dbReference type="PROSITE" id="PS51036">
    <property type="entry name" value="ZF_A20"/>
    <property type="match status" value="1"/>
</dbReference>
<dbReference type="InterPro" id="IPR035896">
    <property type="entry name" value="AN1-like_Znf"/>
</dbReference>
<dbReference type="FunFam" id="4.10.1110.10:FF:000001">
    <property type="entry name" value="Zinc finger AN1-type containing 6"/>
    <property type="match status" value="1"/>
</dbReference>
<dbReference type="InterPro" id="IPR050652">
    <property type="entry name" value="AN1_A20_ZnFinger"/>
</dbReference>
<evidence type="ECO:0000259" key="8">
    <source>
        <dbReference type="PROSITE" id="PS51039"/>
    </source>
</evidence>
<keyword evidence="3 5" id="KW-0863">Zinc-finger</keyword>
<feature type="compositionally biased region" description="Low complexity" evidence="6">
    <location>
        <begin position="62"/>
        <end position="86"/>
    </location>
</feature>
<proteinExistence type="predicted"/>
<dbReference type="PANTHER" id="PTHR10634:SF67">
    <property type="entry name" value="AN1-TYPE ZINC FINGER PROTEIN 3"/>
    <property type="match status" value="1"/>
</dbReference>
<feature type="domain" description="AN1-type" evidence="8">
    <location>
        <begin position="139"/>
        <end position="185"/>
    </location>
</feature>
<dbReference type="Pfam" id="PF01428">
    <property type="entry name" value="zf-AN1"/>
    <property type="match status" value="1"/>
</dbReference>
<dbReference type="SMART" id="SM00259">
    <property type="entry name" value="ZnF_A20"/>
    <property type="match status" value="1"/>
</dbReference>
<dbReference type="SUPFAM" id="SSF118310">
    <property type="entry name" value="AN1-like Zinc finger"/>
    <property type="match status" value="1"/>
</dbReference>
<evidence type="ECO:0000256" key="3">
    <source>
        <dbReference type="ARBA" id="ARBA00022771"/>
    </source>
</evidence>
<dbReference type="InterPro" id="IPR002653">
    <property type="entry name" value="Znf_A20"/>
</dbReference>
<keyword evidence="10" id="KW-1185">Reference proteome</keyword>
<dbReference type="EMBL" id="BNJQ01000014">
    <property type="protein sequence ID" value="GHP06912.1"/>
    <property type="molecule type" value="Genomic_DNA"/>
</dbReference>
<dbReference type="GO" id="GO:0003677">
    <property type="term" value="F:DNA binding"/>
    <property type="evidence" value="ECO:0007669"/>
    <property type="project" value="InterPro"/>
</dbReference>
<protein>
    <recommendedName>
        <fullName evidence="11">AN1-type domain-containing protein</fullName>
    </recommendedName>
</protein>
<reference evidence="9" key="1">
    <citation type="submission" date="2020-10" db="EMBL/GenBank/DDBJ databases">
        <title>Unveiling of a novel bifunctional photoreceptor, Dualchrome1, isolated from a cosmopolitan green alga.</title>
        <authorList>
            <person name="Suzuki S."/>
            <person name="Kawachi M."/>
        </authorList>
    </citation>
    <scope>NUCLEOTIDE SEQUENCE</scope>
    <source>
        <strain evidence="9">NIES 2893</strain>
    </source>
</reference>
<comment type="function">
    <text evidence="1">May be involved in environmental stress response.</text>
</comment>
<gene>
    <name evidence="9" type="ORF">PPROV_000565600</name>
</gene>
<dbReference type="AlphaFoldDB" id="A0A830HJ77"/>
<comment type="caution">
    <text evidence="9">The sequence shown here is derived from an EMBL/GenBank/DDBJ whole genome shotgun (WGS) entry which is preliminary data.</text>
</comment>
<dbReference type="GO" id="GO:0008270">
    <property type="term" value="F:zinc ion binding"/>
    <property type="evidence" value="ECO:0007669"/>
    <property type="project" value="UniProtKB-KW"/>
</dbReference>
<dbReference type="Proteomes" id="UP000660262">
    <property type="component" value="Unassembled WGS sequence"/>
</dbReference>
<dbReference type="PROSITE" id="PS51039">
    <property type="entry name" value="ZF_AN1"/>
    <property type="match status" value="1"/>
</dbReference>
<evidence type="ECO:0000313" key="10">
    <source>
        <dbReference type="Proteomes" id="UP000660262"/>
    </source>
</evidence>
<keyword evidence="4" id="KW-0862">Zinc</keyword>
<dbReference type="PANTHER" id="PTHR10634">
    <property type="entry name" value="AN1-TYPE ZINC FINGER PROTEIN"/>
    <property type="match status" value="1"/>
</dbReference>
<dbReference type="InterPro" id="IPR000058">
    <property type="entry name" value="Znf_AN1"/>
</dbReference>
<evidence type="ECO:0000259" key="7">
    <source>
        <dbReference type="PROSITE" id="PS51036"/>
    </source>
</evidence>
<feature type="region of interest" description="Disordered" evidence="6">
    <location>
        <begin position="62"/>
        <end position="94"/>
    </location>
</feature>
<feature type="domain" description="A20-type" evidence="7">
    <location>
        <begin position="11"/>
        <end position="45"/>
    </location>
</feature>
<evidence type="ECO:0000313" key="9">
    <source>
        <dbReference type="EMBL" id="GHP06912.1"/>
    </source>
</evidence>
<dbReference type="OrthoDB" id="428577at2759"/>
<dbReference type="Gene3D" id="1.20.5.4770">
    <property type="match status" value="1"/>
</dbReference>
<organism evidence="9 10">
    <name type="scientific">Pycnococcus provasolii</name>
    <dbReference type="NCBI Taxonomy" id="41880"/>
    <lineage>
        <taxon>Eukaryota</taxon>
        <taxon>Viridiplantae</taxon>
        <taxon>Chlorophyta</taxon>
        <taxon>Pseudoscourfieldiophyceae</taxon>
        <taxon>Pseudoscourfieldiales</taxon>
        <taxon>Pycnococcaceae</taxon>
        <taxon>Pycnococcus</taxon>
    </lineage>
</organism>
<evidence type="ECO:0000256" key="2">
    <source>
        <dbReference type="ARBA" id="ARBA00022723"/>
    </source>
</evidence>
<dbReference type="Pfam" id="PF01754">
    <property type="entry name" value="zf-A20"/>
    <property type="match status" value="1"/>
</dbReference>
<evidence type="ECO:0008006" key="11">
    <source>
        <dbReference type="Google" id="ProtNLM"/>
    </source>
</evidence>
<dbReference type="SUPFAM" id="SSF57716">
    <property type="entry name" value="Glucocorticoid receptor-like (DNA-binding domain)"/>
    <property type="match status" value="1"/>
</dbReference>
<sequence length="204" mass="20582">MESSASPSCNAASNPLCANGCGFFGNASTKGLCSKCYRDFQAAENTAAAAAAAVNSTATATVASPKATTPQTAAESSPAAAAAAPASPAPAPSPAVAETAAAISPHCPPCAVVADEQMTDAPAESAAAAAAADEPPPIQTNHNRCFTCNKKVGLLGFKCRCSYTFCASHRQPEEHTCTFDFKAMGRDLLEKNNPSVVAAKVDKI</sequence>
<accession>A0A830HJ77</accession>
<evidence type="ECO:0000256" key="1">
    <source>
        <dbReference type="ARBA" id="ARBA00003732"/>
    </source>
</evidence>
<dbReference type="SMART" id="SM00154">
    <property type="entry name" value="ZnF_AN1"/>
    <property type="match status" value="1"/>
</dbReference>
<keyword evidence="2" id="KW-0479">Metal-binding</keyword>